<gene>
    <name evidence="6" type="ORF">AO501_07965</name>
</gene>
<keyword evidence="5" id="KW-0449">Lipoprotein</keyword>
<evidence type="ECO:0000256" key="4">
    <source>
        <dbReference type="ARBA" id="ARBA00023139"/>
    </source>
</evidence>
<dbReference type="InterPro" id="IPR008691">
    <property type="entry name" value="LpqH"/>
</dbReference>
<evidence type="ECO:0000256" key="1">
    <source>
        <dbReference type="ARBA" id="ARBA00022475"/>
    </source>
</evidence>
<keyword evidence="3" id="KW-0472">Membrane</keyword>
<evidence type="ECO:0000313" key="6">
    <source>
        <dbReference type="EMBL" id="KQH80512.1"/>
    </source>
</evidence>
<sequence length="125" mass="13253">MRGSGIAVARTNDATVIIDGQQHKVDGQLACTTYDDLNETVISIGTAPKDVLIAVTIGDKPTVKRVTLQNIIGDYNLFAVYPEHGDNTATATKNGKTYSLTGKAWGANNSGQELTVPFQVTVTCP</sequence>
<organism evidence="6 7">
    <name type="scientific">Mycobacterium gordonae</name>
    <dbReference type="NCBI Taxonomy" id="1778"/>
    <lineage>
        <taxon>Bacteria</taxon>
        <taxon>Bacillati</taxon>
        <taxon>Actinomycetota</taxon>
        <taxon>Actinomycetes</taxon>
        <taxon>Mycobacteriales</taxon>
        <taxon>Mycobacteriaceae</taxon>
        <taxon>Mycobacterium</taxon>
    </lineage>
</organism>
<comment type="caution">
    <text evidence="6">The sequence shown here is derived from an EMBL/GenBank/DDBJ whole genome shotgun (WGS) entry which is preliminary data.</text>
</comment>
<dbReference type="AlphaFoldDB" id="A0A0Q2UID1"/>
<evidence type="ECO:0008006" key="8">
    <source>
        <dbReference type="Google" id="ProtNLM"/>
    </source>
</evidence>
<name>A0A0Q2UID1_MYCGO</name>
<reference evidence="6 7" key="1">
    <citation type="submission" date="2015-10" db="EMBL/GenBank/DDBJ databases">
        <title>Mycobacterium gordonae draft genome assembly.</title>
        <authorList>
            <person name="Ustinova V."/>
            <person name="Smirnova T."/>
            <person name="Blagodatskikh K."/>
            <person name="Varlamov D."/>
            <person name="Larionova E."/>
            <person name="Chernousova L."/>
        </authorList>
    </citation>
    <scope>NUCLEOTIDE SEQUENCE [LARGE SCALE GENOMIC DNA]</scope>
    <source>
        <strain evidence="6 7">CTRI 14-8773</strain>
    </source>
</reference>
<evidence type="ECO:0000313" key="7">
    <source>
        <dbReference type="Proteomes" id="UP000051677"/>
    </source>
</evidence>
<keyword evidence="2" id="KW-0732">Signal</keyword>
<dbReference type="Pfam" id="PF05481">
    <property type="entry name" value="Myco_19_kDa"/>
    <property type="match status" value="1"/>
</dbReference>
<dbReference type="RefSeq" id="WP_055576622.1">
    <property type="nucleotide sequence ID" value="NZ_LKTM01000023.1"/>
</dbReference>
<accession>A0A0Q2UID1</accession>
<protein>
    <recommendedName>
        <fullName evidence="8">Lipoprotein LpqH</fullName>
    </recommendedName>
</protein>
<keyword evidence="1" id="KW-1003">Cell membrane</keyword>
<keyword evidence="4" id="KW-0564">Palmitate</keyword>
<evidence type="ECO:0000256" key="3">
    <source>
        <dbReference type="ARBA" id="ARBA00023136"/>
    </source>
</evidence>
<dbReference type="EMBL" id="LKTM01000023">
    <property type="protein sequence ID" value="KQH80512.1"/>
    <property type="molecule type" value="Genomic_DNA"/>
</dbReference>
<dbReference type="GO" id="GO:0016020">
    <property type="term" value="C:membrane"/>
    <property type="evidence" value="ECO:0007669"/>
    <property type="project" value="InterPro"/>
</dbReference>
<evidence type="ECO:0000256" key="5">
    <source>
        <dbReference type="ARBA" id="ARBA00023288"/>
    </source>
</evidence>
<proteinExistence type="predicted"/>
<evidence type="ECO:0000256" key="2">
    <source>
        <dbReference type="ARBA" id="ARBA00022729"/>
    </source>
</evidence>
<dbReference type="Proteomes" id="UP000051677">
    <property type="component" value="Unassembled WGS sequence"/>
</dbReference>